<dbReference type="InterPro" id="IPR036388">
    <property type="entry name" value="WH-like_DNA-bd_sf"/>
</dbReference>
<dbReference type="InterPro" id="IPR036390">
    <property type="entry name" value="WH_DNA-bd_sf"/>
</dbReference>
<keyword evidence="3" id="KW-0804">Transcription</keyword>
<dbReference type="InterPro" id="IPR050679">
    <property type="entry name" value="Bact_HTH_transcr_reg"/>
</dbReference>
<dbReference type="Pfam" id="PF07702">
    <property type="entry name" value="UTRA"/>
    <property type="match status" value="1"/>
</dbReference>
<keyword evidence="2" id="KW-0238">DNA-binding</keyword>
<dbReference type="SUPFAM" id="SSF64288">
    <property type="entry name" value="Chorismate lyase-like"/>
    <property type="match status" value="1"/>
</dbReference>
<dbReference type="PRINTS" id="PR00035">
    <property type="entry name" value="HTHGNTR"/>
</dbReference>
<dbReference type="GO" id="GO:0003677">
    <property type="term" value="F:DNA binding"/>
    <property type="evidence" value="ECO:0007669"/>
    <property type="project" value="UniProtKB-KW"/>
</dbReference>
<evidence type="ECO:0000256" key="2">
    <source>
        <dbReference type="ARBA" id="ARBA00023125"/>
    </source>
</evidence>
<evidence type="ECO:0000256" key="1">
    <source>
        <dbReference type="ARBA" id="ARBA00023015"/>
    </source>
</evidence>
<accession>A0A2C8ZB93</accession>
<dbReference type="PANTHER" id="PTHR44846:SF1">
    <property type="entry name" value="MANNOSYL-D-GLYCERATE TRANSPORT_METABOLISM SYSTEM REPRESSOR MNGR-RELATED"/>
    <property type="match status" value="1"/>
</dbReference>
<protein>
    <submittedName>
        <fullName evidence="5">Transcriptional regulator, GntR family</fullName>
    </submittedName>
</protein>
<evidence type="ECO:0000313" key="6">
    <source>
        <dbReference type="Proteomes" id="UP000219440"/>
    </source>
</evidence>
<sequence>MSHPKDSSRTGILVELPGSVTLDPDKAKHEQVRSRLIEVIMTMKTGDRLSPERELAAQFGVSRMTLRQAISSLATSGYVSRLQGAGTFVADRTISKNTELTGFSEDMSARGFSASSRLLKVSHRPAGAALGHELVLSPADMVYHIERVRMADGIPMCLESIDIPAHLAPGLDQQPLDQSLYEILATTYGIKLFEADQVITPTVVDQEQAGLLHVPVHSPALIVKRLAYDKKRRPIERAESIYRGDRYDIRLTVKRGAA</sequence>
<organism evidence="5 6">
    <name type="scientific">Salinibacterium xinjiangense</name>
    <dbReference type="NCBI Taxonomy" id="386302"/>
    <lineage>
        <taxon>Bacteria</taxon>
        <taxon>Bacillati</taxon>
        <taxon>Actinomycetota</taxon>
        <taxon>Actinomycetes</taxon>
        <taxon>Micrococcales</taxon>
        <taxon>Microbacteriaceae</taxon>
        <taxon>Salinibacterium</taxon>
    </lineage>
</organism>
<name>A0A2C8ZB93_9MICO</name>
<dbReference type="PROSITE" id="PS50949">
    <property type="entry name" value="HTH_GNTR"/>
    <property type="match status" value="1"/>
</dbReference>
<dbReference type="AlphaFoldDB" id="A0A2C8ZB93"/>
<dbReference type="InterPro" id="IPR000524">
    <property type="entry name" value="Tscrpt_reg_HTH_GntR"/>
</dbReference>
<dbReference type="Gene3D" id="3.40.1410.10">
    <property type="entry name" value="Chorismate lyase-like"/>
    <property type="match status" value="1"/>
</dbReference>
<keyword evidence="6" id="KW-1185">Reference proteome</keyword>
<dbReference type="InterPro" id="IPR028978">
    <property type="entry name" value="Chorismate_lyase_/UTRA_dom_sf"/>
</dbReference>
<proteinExistence type="predicted"/>
<feature type="domain" description="HTH gntR-type" evidence="4">
    <location>
        <begin position="26"/>
        <end position="92"/>
    </location>
</feature>
<dbReference type="GO" id="GO:0003700">
    <property type="term" value="F:DNA-binding transcription factor activity"/>
    <property type="evidence" value="ECO:0007669"/>
    <property type="project" value="InterPro"/>
</dbReference>
<dbReference type="SUPFAM" id="SSF46785">
    <property type="entry name" value="Winged helix' DNA-binding domain"/>
    <property type="match status" value="1"/>
</dbReference>
<evidence type="ECO:0000313" key="5">
    <source>
        <dbReference type="EMBL" id="SOE61318.1"/>
    </source>
</evidence>
<dbReference type="PANTHER" id="PTHR44846">
    <property type="entry name" value="MANNOSYL-D-GLYCERATE TRANSPORT/METABOLISM SYSTEM REPRESSOR MNGR-RELATED"/>
    <property type="match status" value="1"/>
</dbReference>
<dbReference type="RefSeq" id="WP_179691809.1">
    <property type="nucleotide sequence ID" value="NZ_BMLC01000001.1"/>
</dbReference>
<dbReference type="CDD" id="cd07377">
    <property type="entry name" value="WHTH_GntR"/>
    <property type="match status" value="1"/>
</dbReference>
<keyword evidence="1" id="KW-0805">Transcription regulation</keyword>
<dbReference type="Gene3D" id="1.10.10.10">
    <property type="entry name" value="Winged helix-like DNA-binding domain superfamily/Winged helix DNA-binding domain"/>
    <property type="match status" value="1"/>
</dbReference>
<evidence type="ECO:0000259" key="4">
    <source>
        <dbReference type="PROSITE" id="PS50949"/>
    </source>
</evidence>
<gene>
    <name evidence="5" type="ORF">SAMN06296378_1244</name>
</gene>
<dbReference type="EMBL" id="OCST01000002">
    <property type="protein sequence ID" value="SOE61318.1"/>
    <property type="molecule type" value="Genomic_DNA"/>
</dbReference>
<dbReference type="InterPro" id="IPR011663">
    <property type="entry name" value="UTRA"/>
</dbReference>
<evidence type="ECO:0000256" key="3">
    <source>
        <dbReference type="ARBA" id="ARBA00023163"/>
    </source>
</evidence>
<dbReference type="Pfam" id="PF00392">
    <property type="entry name" value="GntR"/>
    <property type="match status" value="1"/>
</dbReference>
<reference evidence="5 6" key="1">
    <citation type="submission" date="2017-09" db="EMBL/GenBank/DDBJ databases">
        <authorList>
            <person name="Ehlers B."/>
            <person name="Leendertz F.H."/>
        </authorList>
    </citation>
    <scope>NUCLEOTIDE SEQUENCE [LARGE SCALE GENOMIC DNA]</scope>
    <source>
        <strain evidence="5 6">CGMCC 1.05381</strain>
    </source>
</reference>
<dbReference type="Proteomes" id="UP000219440">
    <property type="component" value="Unassembled WGS sequence"/>
</dbReference>
<dbReference type="SMART" id="SM00866">
    <property type="entry name" value="UTRA"/>
    <property type="match status" value="1"/>
</dbReference>
<dbReference type="GO" id="GO:0045892">
    <property type="term" value="P:negative regulation of DNA-templated transcription"/>
    <property type="evidence" value="ECO:0007669"/>
    <property type="project" value="TreeGrafter"/>
</dbReference>
<dbReference type="SMART" id="SM00345">
    <property type="entry name" value="HTH_GNTR"/>
    <property type="match status" value="1"/>
</dbReference>